<keyword evidence="2" id="KW-1185">Reference proteome</keyword>
<proteinExistence type="predicted"/>
<protein>
    <submittedName>
        <fullName evidence="1">Uncharacterized protein</fullName>
    </submittedName>
</protein>
<sequence>MTQEAEAIGIGDQRWMWWAGASSAQLAAGITWCRRGYNGSGGSMPLKAFGAASLFVSAIASAATASFFASGFESVEDVKDAGERFRIWMGALPKAQKISEISEDPAR</sequence>
<accession>A0AAD5ZZY0</accession>
<dbReference type="PANTHER" id="PTHR37744:SF1">
    <property type="entry name" value="STAR LIPID TRANSFER-LIKE PROTEIN"/>
    <property type="match status" value="1"/>
</dbReference>
<gene>
    <name evidence="1" type="ORF">LUZ61_010633</name>
</gene>
<organism evidence="1 2">
    <name type="scientific">Rhynchospora tenuis</name>
    <dbReference type="NCBI Taxonomy" id="198213"/>
    <lineage>
        <taxon>Eukaryota</taxon>
        <taxon>Viridiplantae</taxon>
        <taxon>Streptophyta</taxon>
        <taxon>Embryophyta</taxon>
        <taxon>Tracheophyta</taxon>
        <taxon>Spermatophyta</taxon>
        <taxon>Magnoliopsida</taxon>
        <taxon>Liliopsida</taxon>
        <taxon>Poales</taxon>
        <taxon>Cyperaceae</taxon>
        <taxon>Cyperoideae</taxon>
        <taxon>Rhynchosporeae</taxon>
        <taxon>Rhynchospora</taxon>
    </lineage>
</organism>
<dbReference type="EMBL" id="JAMRDG010000001">
    <property type="protein sequence ID" value="KAJ3706928.1"/>
    <property type="molecule type" value="Genomic_DNA"/>
</dbReference>
<dbReference type="AlphaFoldDB" id="A0AAD5ZZY0"/>
<evidence type="ECO:0000313" key="2">
    <source>
        <dbReference type="Proteomes" id="UP001210211"/>
    </source>
</evidence>
<reference evidence="1 2" key="1">
    <citation type="journal article" date="2022" name="Cell">
        <title>Repeat-based holocentromeres influence genome architecture and karyotype evolution.</title>
        <authorList>
            <person name="Hofstatter P.G."/>
            <person name="Thangavel G."/>
            <person name="Lux T."/>
            <person name="Neumann P."/>
            <person name="Vondrak T."/>
            <person name="Novak P."/>
            <person name="Zhang M."/>
            <person name="Costa L."/>
            <person name="Castellani M."/>
            <person name="Scott A."/>
            <person name="Toegelov H."/>
            <person name="Fuchs J."/>
            <person name="Mata-Sucre Y."/>
            <person name="Dias Y."/>
            <person name="Vanzela A.L.L."/>
            <person name="Huettel B."/>
            <person name="Almeida C.C.S."/>
            <person name="Simkova H."/>
            <person name="Souza G."/>
            <person name="Pedrosa-Harand A."/>
            <person name="Macas J."/>
            <person name="Mayer K.F.X."/>
            <person name="Houben A."/>
            <person name="Marques A."/>
        </authorList>
    </citation>
    <scope>NUCLEOTIDE SEQUENCE [LARGE SCALE GENOMIC DNA]</scope>
    <source>
        <strain evidence="1">RhyTen1mFocal</strain>
    </source>
</reference>
<evidence type="ECO:0000313" key="1">
    <source>
        <dbReference type="EMBL" id="KAJ3706928.1"/>
    </source>
</evidence>
<comment type="caution">
    <text evidence="1">The sequence shown here is derived from an EMBL/GenBank/DDBJ whole genome shotgun (WGS) entry which is preliminary data.</text>
</comment>
<dbReference type="Proteomes" id="UP001210211">
    <property type="component" value="Unassembled WGS sequence"/>
</dbReference>
<name>A0AAD5ZZY0_9POAL</name>
<dbReference type="PANTHER" id="PTHR37744">
    <property type="entry name" value="STAR LIPID TRANSFER-LIKE PROTEIN"/>
    <property type="match status" value="1"/>
</dbReference>